<evidence type="ECO:0000256" key="3">
    <source>
        <dbReference type="ARBA" id="ARBA00007851"/>
    </source>
</evidence>
<dbReference type="GO" id="GO:0005506">
    <property type="term" value="F:iron ion binding"/>
    <property type="evidence" value="ECO:0007669"/>
    <property type="project" value="UniProtKB-ARBA"/>
</dbReference>
<comment type="similarity">
    <text evidence="3">Belongs to the PhyH family. EctD subfamily.</text>
</comment>
<keyword evidence="7" id="KW-0560">Oxidoreductase</keyword>
<dbReference type="Proteomes" id="UP000186895">
    <property type="component" value="Unassembled WGS sequence"/>
</dbReference>
<evidence type="ECO:0000256" key="10">
    <source>
        <dbReference type="NCBIfam" id="TIGR02408"/>
    </source>
</evidence>
<dbReference type="NCBIfam" id="TIGR02408">
    <property type="entry name" value="ectoine_ThpD"/>
    <property type="match status" value="1"/>
</dbReference>
<dbReference type="EC" id="1.14.11.55" evidence="10"/>
<comment type="catalytic activity">
    <reaction evidence="9">
        <text>L-ectoine + 2-oxoglutarate + O2 = 5-hydroxyectoine + succinate + CO2</text>
        <dbReference type="Rhea" id="RHEA:45740"/>
        <dbReference type="ChEBI" id="CHEBI:15379"/>
        <dbReference type="ChEBI" id="CHEBI:16526"/>
        <dbReference type="ChEBI" id="CHEBI:16810"/>
        <dbReference type="ChEBI" id="CHEBI:30031"/>
        <dbReference type="ChEBI" id="CHEBI:58515"/>
        <dbReference type="ChEBI" id="CHEBI:85413"/>
        <dbReference type="EC" id="1.14.11.55"/>
    </reaction>
</comment>
<dbReference type="InterPro" id="IPR012774">
    <property type="entry name" value="EctD"/>
</dbReference>
<organism evidence="11 12">
    <name type="scientific">Marinobacterium stanieri</name>
    <dbReference type="NCBI Taxonomy" id="49186"/>
    <lineage>
        <taxon>Bacteria</taxon>
        <taxon>Pseudomonadati</taxon>
        <taxon>Pseudomonadota</taxon>
        <taxon>Gammaproteobacteria</taxon>
        <taxon>Oceanospirillales</taxon>
        <taxon>Oceanospirillaceae</taxon>
        <taxon>Marinobacterium</taxon>
    </lineage>
</organism>
<dbReference type="Pfam" id="PF05721">
    <property type="entry name" value="PhyH"/>
    <property type="match status" value="1"/>
</dbReference>
<dbReference type="eggNOG" id="COG5285">
    <property type="taxonomic scope" value="Bacteria"/>
</dbReference>
<keyword evidence="8" id="KW-0408">Iron</keyword>
<dbReference type="STRING" id="49186.SAMN05421647_106146"/>
<dbReference type="SUPFAM" id="SSF51197">
    <property type="entry name" value="Clavaminate synthase-like"/>
    <property type="match status" value="1"/>
</dbReference>
<evidence type="ECO:0000256" key="8">
    <source>
        <dbReference type="ARBA" id="ARBA00023004"/>
    </source>
</evidence>
<comment type="function">
    <text evidence="2">Involved in the biosynthesis of 5-hydroxyectoine, called compatible solute, which helps organisms to survive extreme osmotic stress by acting as a highly soluble organic osmolyte. Catalyzes the 2-oxoglutarate-dependent selective hydroxylation of L-ectoine to yield (4S,5S)-5-hydroxyectoine.</text>
</comment>
<protein>
    <recommendedName>
        <fullName evidence="10">Ectoine hydroxylase</fullName>
        <ecNumber evidence="10">1.14.11.55</ecNumber>
    </recommendedName>
</protein>
<evidence type="ECO:0000313" key="12">
    <source>
        <dbReference type="Proteomes" id="UP000186895"/>
    </source>
</evidence>
<dbReference type="PANTHER" id="PTHR20883">
    <property type="entry name" value="PHYTANOYL-COA DIOXYGENASE DOMAIN CONTAINING 1"/>
    <property type="match status" value="1"/>
</dbReference>
<dbReference type="RefSeq" id="WP_076463371.1">
    <property type="nucleotide sequence ID" value="NZ_FTMN01000006.1"/>
</dbReference>
<proteinExistence type="inferred from homology"/>
<keyword evidence="6" id="KW-0223">Dioxygenase</keyword>
<keyword evidence="5" id="KW-0479">Metal-binding</keyword>
<name>A0A1N6U183_9GAMM</name>
<evidence type="ECO:0000256" key="4">
    <source>
        <dbReference type="ARBA" id="ARBA00011738"/>
    </source>
</evidence>
<evidence type="ECO:0000256" key="9">
    <source>
        <dbReference type="ARBA" id="ARBA00049228"/>
    </source>
</evidence>
<evidence type="ECO:0000256" key="1">
    <source>
        <dbReference type="ARBA" id="ARBA00001954"/>
    </source>
</evidence>
<evidence type="ECO:0000313" key="11">
    <source>
        <dbReference type="EMBL" id="SIQ59398.1"/>
    </source>
</evidence>
<dbReference type="EMBL" id="FTMN01000006">
    <property type="protein sequence ID" value="SIQ59398.1"/>
    <property type="molecule type" value="Genomic_DNA"/>
</dbReference>
<accession>A0A1N6U183</accession>
<dbReference type="InterPro" id="IPR008775">
    <property type="entry name" value="Phytyl_CoA_dOase-like"/>
</dbReference>
<evidence type="ECO:0000256" key="5">
    <source>
        <dbReference type="ARBA" id="ARBA00022723"/>
    </source>
</evidence>
<dbReference type="Gene3D" id="2.60.120.620">
    <property type="entry name" value="q2cbj1_9rhob like domain"/>
    <property type="match status" value="1"/>
</dbReference>
<keyword evidence="12" id="KW-1185">Reference proteome</keyword>
<sequence>MPAKDLYPSRTSAQPVILDRQDPVIHGTDFSAAPISEEQLNQYDEKGFLLLPEVFSRAEVSRFLNELQQMQQNQTLLDSERAITEPGSGALRSVFQIHQYNDLFSQVAADPRVADIARFILDDDLYIHQSRLNFKPGFNGREFYWHSDFETWHVEDGMPRMRALSASILLTDNSDFNGSLMVMPGSHRQYVSCVGETPEGYYRNSLQQQTVGTPDNHSLASLHKEFGLESTAAPAGSVLLFDCNLMHGSNGNITPMPRSNLFFVYNAVSNRCVAPFCNQPPRPEFLATRETFSLLPARNNARERKVG</sequence>
<evidence type="ECO:0000256" key="2">
    <source>
        <dbReference type="ARBA" id="ARBA00004063"/>
    </source>
</evidence>
<evidence type="ECO:0000256" key="7">
    <source>
        <dbReference type="ARBA" id="ARBA00023002"/>
    </source>
</evidence>
<dbReference type="PANTHER" id="PTHR20883:SF48">
    <property type="entry name" value="ECTOINE DIOXYGENASE"/>
    <property type="match status" value="1"/>
</dbReference>
<dbReference type="GO" id="GO:0016706">
    <property type="term" value="F:2-oxoglutarate-dependent dioxygenase activity"/>
    <property type="evidence" value="ECO:0007669"/>
    <property type="project" value="InterPro"/>
</dbReference>
<dbReference type="AlphaFoldDB" id="A0A1N6U183"/>
<comment type="cofactor">
    <cofactor evidence="1">
        <name>Fe(2+)</name>
        <dbReference type="ChEBI" id="CHEBI:29033"/>
    </cofactor>
</comment>
<evidence type="ECO:0000256" key="6">
    <source>
        <dbReference type="ARBA" id="ARBA00022964"/>
    </source>
</evidence>
<comment type="subunit">
    <text evidence="4">Homodimer.</text>
</comment>
<reference evidence="11 12" key="1">
    <citation type="submission" date="2017-01" db="EMBL/GenBank/DDBJ databases">
        <authorList>
            <person name="Mah S.A."/>
            <person name="Swanson W.J."/>
            <person name="Moy G.W."/>
            <person name="Vacquier V.D."/>
        </authorList>
    </citation>
    <scope>NUCLEOTIDE SEQUENCE [LARGE SCALE GENOMIC DNA]</scope>
    <source>
        <strain evidence="11 12">DSM 7027</strain>
    </source>
</reference>
<gene>
    <name evidence="11" type="ORF">SAMN05421647_106146</name>
</gene>